<organism evidence="4 5">
    <name type="scientific">Vairimorpha necatrix</name>
    <dbReference type="NCBI Taxonomy" id="6039"/>
    <lineage>
        <taxon>Eukaryota</taxon>
        <taxon>Fungi</taxon>
        <taxon>Fungi incertae sedis</taxon>
        <taxon>Microsporidia</taxon>
        <taxon>Nosematidae</taxon>
        <taxon>Vairimorpha</taxon>
    </lineage>
</organism>
<dbReference type="InterPro" id="IPR036401">
    <property type="entry name" value="Ribosomal_eS17_sf"/>
</dbReference>
<dbReference type="Proteomes" id="UP001334084">
    <property type="component" value="Chromosome 8"/>
</dbReference>
<keyword evidence="5" id="KW-1185">Reference proteome</keyword>
<dbReference type="HAMAP" id="MF_00511">
    <property type="entry name" value="Ribosomal_eS17"/>
    <property type="match status" value="1"/>
</dbReference>
<proteinExistence type="inferred from homology"/>
<dbReference type="GO" id="GO:0003735">
    <property type="term" value="F:structural constituent of ribosome"/>
    <property type="evidence" value="ECO:0007669"/>
    <property type="project" value="InterPro"/>
</dbReference>
<dbReference type="PANTHER" id="PTHR10732">
    <property type="entry name" value="40S RIBOSOMAL PROTEIN S17"/>
    <property type="match status" value="1"/>
</dbReference>
<reference evidence="4" key="1">
    <citation type="journal article" date="2024" name="BMC Genomics">
        <title>Functional annotation of a divergent genome using sequence and structure-based similarity.</title>
        <authorList>
            <person name="Svedberg D."/>
            <person name="Winiger R.R."/>
            <person name="Berg A."/>
            <person name="Sharma H."/>
            <person name="Tellgren-Roth C."/>
            <person name="Debrunner-Vossbrinck B.A."/>
            <person name="Vossbrinck C.R."/>
            <person name="Barandun J."/>
        </authorList>
    </citation>
    <scope>NUCLEOTIDE SEQUENCE</scope>
    <source>
        <strain evidence="4">Illinois isolate</strain>
    </source>
</reference>
<dbReference type="RefSeq" id="XP_065330400.1">
    <property type="nucleotide sequence ID" value="XM_065474328.1"/>
</dbReference>
<dbReference type="GO" id="GO:1990904">
    <property type="term" value="C:ribonucleoprotein complex"/>
    <property type="evidence" value="ECO:0007669"/>
    <property type="project" value="UniProtKB-KW"/>
</dbReference>
<keyword evidence="3" id="KW-0687">Ribonucleoprotein</keyword>
<dbReference type="AlphaFoldDB" id="A0AAX4JE37"/>
<gene>
    <name evidence="4" type="ORF">VNE69_08013</name>
</gene>
<accession>A0AAX4JE37</accession>
<protein>
    <submittedName>
        <fullName evidence="4">Ribosomal protein eS17</fullName>
    </submittedName>
</protein>
<dbReference type="GO" id="GO:0005840">
    <property type="term" value="C:ribosome"/>
    <property type="evidence" value="ECO:0007669"/>
    <property type="project" value="UniProtKB-KW"/>
</dbReference>
<evidence type="ECO:0000256" key="1">
    <source>
        <dbReference type="ARBA" id="ARBA00010444"/>
    </source>
</evidence>
<dbReference type="InterPro" id="IPR001210">
    <property type="entry name" value="Ribosomal_eS17"/>
</dbReference>
<evidence type="ECO:0000256" key="2">
    <source>
        <dbReference type="ARBA" id="ARBA00022980"/>
    </source>
</evidence>
<sequence length="120" mass="14052">MGNIRNRVIKRAARQIVEKHFLSLDKSFDDNLLVVQDVALVQSKRVRNQIAGYVTHLYKCILKGTAKKLYIKSHEDEREKKENIMPKDSIMDTEVVEVDPITLEMLNKNEYRGNFKLITY</sequence>
<evidence type="ECO:0000256" key="3">
    <source>
        <dbReference type="ARBA" id="ARBA00023274"/>
    </source>
</evidence>
<comment type="similarity">
    <text evidence="1">Belongs to the eukaryotic ribosomal protein eS17 family.</text>
</comment>
<dbReference type="PANTHER" id="PTHR10732:SF0">
    <property type="entry name" value="40S RIBOSOMAL PROTEIN S17"/>
    <property type="match status" value="1"/>
</dbReference>
<dbReference type="Gene3D" id="1.10.60.20">
    <property type="entry name" value="Ribosomal protein S17e-like"/>
    <property type="match status" value="1"/>
</dbReference>
<evidence type="ECO:0000313" key="4">
    <source>
        <dbReference type="EMBL" id="WUR04255.1"/>
    </source>
</evidence>
<dbReference type="GO" id="GO:0005829">
    <property type="term" value="C:cytosol"/>
    <property type="evidence" value="ECO:0007669"/>
    <property type="project" value="UniProtKB-ARBA"/>
</dbReference>
<dbReference type="GO" id="GO:0006412">
    <property type="term" value="P:translation"/>
    <property type="evidence" value="ECO:0007669"/>
    <property type="project" value="InterPro"/>
</dbReference>
<dbReference type="GeneID" id="90542089"/>
<dbReference type="KEGG" id="vnx:VNE69_08013"/>
<dbReference type="InterPro" id="IPR018273">
    <property type="entry name" value="Ribosomal_eS17_CS"/>
</dbReference>
<dbReference type="PROSITE" id="PS00712">
    <property type="entry name" value="RIBOSOMAL_S17E"/>
    <property type="match status" value="1"/>
</dbReference>
<name>A0AAX4JE37_9MICR</name>
<dbReference type="EMBL" id="CP142733">
    <property type="protein sequence ID" value="WUR04255.1"/>
    <property type="molecule type" value="Genomic_DNA"/>
</dbReference>
<dbReference type="Pfam" id="PF00833">
    <property type="entry name" value="Ribosomal_S17e"/>
    <property type="match status" value="1"/>
</dbReference>
<evidence type="ECO:0000313" key="5">
    <source>
        <dbReference type="Proteomes" id="UP001334084"/>
    </source>
</evidence>
<keyword evidence="2 4" id="KW-0689">Ribosomal protein</keyword>
<dbReference type="SUPFAM" id="SSF116820">
    <property type="entry name" value="Rps17e-like"/>
    <property type="match status" value="1"/>
</dbReference>